<evidence type="ECO:0000313" key="2">
    <source>
        <dbReference type="EMBL" id="RXK02404.1"/>
    </source>
</evidence>
<dbReference type="InterPro" id="IPR000868">
    <property type="entry name" value="Isochorismatase-like_dom"/>
</dbReference>
<dbReference type="Gene3D" id="3.40.50.850">
    <property type="entry name" value="Isochorismatase-like"/>
    <property type="match status" value="1"/>
</dbReference>
<keyword evidence="2" id="KW-0378">Hydrolase</keyword>
<dbReference type="Pfam" id="PF00857">
    <property type="entry name" value="Isochorismatase"/>
    <property type="match status" value="1"/>
</dbReference>
<organism evidence="2 3">
    <name type="scientific">Halarcobacter ebronensis</name>
    <dbReference type="NCBI Taxonomy" id="1462615"/>
    <lineage>
        <taxon>Bacteria</taxon>
        <taxon>Pseudomonadati</taxon>
        <taxon>Campylobacterota</taxon>
        <taxon>Epsilonproteobacteria</taxon>
        <taxon>Campylobacterales</taxon>
        <taxon>Arcobacteraceae</taxon>
        <taxon>Halarcobacter</taxon>
    </lineage>
</organism>
<protein>
    <submittedName>
        <fullName evidence="2">Hydrolase</fullName>
    </submittedName>
</protein>
<evidence type="ECO:0000313" key="3">
    <source>
        <dbReference type="Proteomes" id="UP000289758"/>
    </source>
</evidence>
<proteinExistence type="predicted"/>
<dbReference type="OrthoDB" id="9796958at2"/>
<dbReference type="PANTHER" id="PTHR14119:SF3">
    <property type="entry name" value="ISOCHORISMATASE DOMAIN-CONTAINING PROTEIN 2"/>
    <property type="match status" value="1"/>
</dbReference>
<dbReference type="AlphaFoldDB" id="A0A4Q1AS83"/>
<dbReference type="CDD" id="cd01012">
    <property type="entry name" value="YcaC_related"/>
    <property type="match status" value="1"/>
</dbReference>
<sequence length="185" mass="20719">MIKVTGKIKAEDCIFVQVDIQERLFPHILNNQELEKNLITLVKGLKLHNIPIIVNEQYKKGIGETIASLRELVDDYPHFEKTTFSCCGNDDGLCAIKNSGKKVVILAGIETHVCVLQTALDLLEEGFQPVLVTDCVSSRKEKDRDVAIQRLVQVGVIPTTYESLLFELTVNAKNPVFKEISQLVK</sequence>
<evidence type="ECO:0000259" key="1">
    <source>
        <dbReference type="Pfam" id="PF00857"/>
    </source>
</evidence>
<comment type="caution">
    <text evidence="2">The sequence shown here is derived from an EMBL/GenBank/DDBJ whole genome shotgun (WGS) entry which is preliminary data.</text>
</comment>
<reference evidence="2 3" key="1">
    <citation type="submission" date="2017-10" db="EMBL/GenBank/DDBJ databases">
        <title>Genomics of the genus Arcobacter.</title>
        <authorList>
            <person name="Perez-Cataluna A."/>
            <person name="Figueras M.J."/>
        </authorList>
    </citation>
    <scope>NUCLEOTIDE SEQUENCE [LARGE SCALE GENOMIC DNA]</scope>
    <source>
        <strain evidence="2 3">CECT 8441</strain>
    </source>
</reference>
<dbReference type="Proteomes" id="UP000289758">
    <property type="component" value="Unassembled WGS sequence"/>
</dbReference>
<accession>A0A4Q1AS83</accession>
<dbReference type="InterPro" id="IPR050993">
    <property type="entry name" value="Isochorismatase_domain"/>
</dbReference>
<dbReference type="RefSeq" id="WP_129088184.1">
    <property type="nucleotide sequence ID" value="NZ_CP053836.1"/>
</dbReference>
<keyword evidence="3" id="KW-1185">Reference proteome</keyword>
<name>A0A4Q1AS83_9BACT</name>
<dbReference type="InterPro" id="IPR036380">
    <property type="entry name" value="Isochorismatase-like_sf"/>
</dbReference>
<dbReference type="GO" id="GO:0016787">
    <property type="term" value="F:hydrolase activity"/>
    <property type="evidence" value="ECO:0007669"/>
    <property type="project" value="UniProtKB-KW"/>
</dbReference>
<dbReference type="PANTHER" id="PTHR14119">
    <property type="entry name" value="HYDROLASE"/>
    <property type="match status" value="1"/>
</dbReference>
<feature type="domain" description="Isochorismatase-like" evidence="1">
    <location>
        <begin position="14"/>
        <end position="162"/>
    </location>
</feature>
<dbReference type="EMBL" id="PDKK01000016">
    <property type="protein sequence ID" value="RXK02404.1"/>
    <property type="molecule type" value="Genomic_DNA"/>
</dbReference>
<gene>
    <name evidence="2" type="ORF">CRV07_13750</name>
</gene>
<dbReference type="SUPFAM" id="SSF52499">
    <property type="entry name" value="Isochorismatase-like hydrolases"/>
    <property type="match status" value="1"/>
</dbReference>